<keyword evidence="3" id="KW-0328">Glycosyltransferase</keyword>
<feature type="transmembrane region" description="Helical" evidence="9">
    <location>
        <begin position="397"/>
        <end position="414"/>
    </location>
</feature>
<evidence type="ECO:0000256" key="6">
    <source>
        <dbReference type="ARBA" id="ARBA00022989"/>
    </source>
</evidence>
<evidence type="ECO:0000256" key="4">
    <source>
        <dbReference type="ARBA" id="ARBA00022679"/>
    </source>
</evidence>
<feature type="transmembrane region" description="Helical" evidence="9">
    <location>
        <begin position="366"/>
        <end position="385"/>
    </location>
</feature>
<accession>A0ABP8MPQ5</accession>
<dbReference type="InterPro" id="IPR050297">
    <property type="entry name" value="LipidA_mod_glycosyltrf_83"/>
</dbReference>
<protein>
    <recommendedName>
        <fullName evidence="10">Glycosyltransferase RgtA/B/C/D-like domain-containing protein</fullName>
    </recommendedName>
</protein>
<dbReference type="InterPro" id="IPR011990">
    <property type="entry name" value="TPR-like_helical_dom_sf"/>
</dbReference>
<keyword evidence="12" id="KW-1185">Reference proteome</keyword>
<comment type="subcellular location">
    <subcellularLocation>
        <location evidence="1">Cell membrane</location>
        <topology evidence="1">Multi-pass membrane protein</topology>
    </subcellularLocation>
</comment>
<dbReference type="Proteomes" id="UP001501410">
    <property type="component" value="Unassembled WGS sequence"/>
</dbReference>
<feature type="repeat" description="TPR" evidence="8">
    <location>
        <begin position="543"/>
        <end position="576"/>
    </location>
</feature>
<evidence type="ECO:0000256" key="5">
    <source>
        <dbReference type="ARBA" id="ARBA00022692"/>
    </source>
</evidence>
<keyword evidence="7 9" id="KW-0472">Membrane</keyword>
<keyword evidence="6 9" id="KW-1133">Transmembrane helix</keyword>
<dbReference type="InterPro" id="IPR038731">
    <property type="entry name" value="RgtA/B/C-like"/>
</dbReference>
<feature type="transmembrane region" description="Helical" evidence="9">
    <location>
        <begin position="306"/>
        <end position="325"/>
    </location>
</feature>
<feature type="transmembrane region" description="Helical" evidence="9">
    <location>
        <begin position="102"/>
        <end position="122"/>
    </location>
</feature>
<keyword evidence="2" id="KW-1003">Cell membrane</keyword>
<feature type="transmembrane region" description="Helical" evidence="9">
    <location>
        <begin position="198"/>
        <end position="221"/>
    </location>
</feature>
<evidence type="ECO:0000256" key="2">
    <source>
        <dbReference type="ARBA" id="ARBA00022475"/>
    </source>
</evidence>
<evidence type="ECO:0000313" key="11">
    <source>
        <dbReference type="EMBL" id="GAA4453015.1"/>
    </source>
</evidence>
<dbReference type="PANTHER" id="PTHR33908:SF11">
    <property type="entry name" value="MEMBRANE PROTEIN"/>
    <property type="match status" value="1"/>
</dbReference>
<proteinExistence type="predicted"/>
<dbReference type="RefSeq" id="WP_344824173.1">
    <property type="nucleotide sequence ID" value="NZ_BAABEZ010000018.1"/>
</dbReference>
<dbReference type="Pfam" id="PF13231">
    <property type="entry name" value="PMT_2"/>
    <property type="match status" value="1"/>
</dbReference>
<dbReference type="InterPro" id="IPR019734">
    <property type="entry name" value="TPR_rpt"/>
</dbReference>
<name>A0ABP8MPQ5_9BACT</name>
<feature type="transmembrane region" description="Helical" evidence="9">
    <location>
        <begin position="128"/>
        <end position="147"/>
    </location>
</feature>
<feature type="transmembrane region" description="Helical" evidence="9">
    <location>
        <begin position="159"/>
        <end position="178"/>
    </location>
</feature>
<evidence type="ECO:0000256" key="8">
    <source>
        <dbReference type="PROSITE-ProRule" id="PRU00339"/>
    </source>
</evidence>
<organism evidence="11 12">
    <name type="scientific">Rurimicrobium arvi</name>
    <dbReference type="NCBI Taxonomy" id="2049916"/>
    <lineage>
        <taxon>Bacteria</taxon>
        <taxon>Pseudomonadati</taxon>
        <taxon>Bacteroidota</taxon>
        <taxon>Chitinophagia</taxon>
        <taxon>Chitinophagales</taxon>
        <taxon>Chitinophagaceae</taxon>
        <taxon>Rurimicrobium</taxon>
    </lineage>
</organism>
<feature type="domain" description="Glycosyltransferase RgtA/B/C/D-like" evidence="10">
    <location>
        <begin position="112"/>
        <end position="247"/>
    </location>
</feature>
<dbReference type="PROSITE" id="PS50005">
    <property type="entry name" value="TPR"/>
    <property type="match status" value="1"/>
</dbReference>
<keyword evidence="8" id="KW-0802">TPR repeat</keyword>
<dbReference type="Pfam" id="PF14559">
    <property type="entry name" value="TPR_19"/>
    <property type="match status" value="1"/>
</dbReference>
<evidence type="ECO:0000256" key="1">
    <source>
        <dbReference type="ARBA" id="ARBA00004651"/>
    </source>
</evidence>
<evidence type="ECO:0000256" key="3">
    <source>
        <dbReference type="ARBA" id="ARBA00022676"/>
    </source>
</evidence>
<gene>
    <name evidence="11" type="ORF">GCM10023092_12800</name>
</gene>
<comment type="caution">
    <text evidence="11">The sequence shown here is derived from an EMBL/GenBank/DDBJ whole genome shotgun (WGS) entry which is preliminary data.</text>
</comment>
<dbReference type="Gene3D" id="1.25.40.10">
    <property type="entry name" value="Tetratricopeptide repeat domain"/>
    <property type="match status" value="1"/>
</dbReference>
<evidence type="ECO:0000313" key="12">
    <source>
        <dbReference type="Proteomes" id="UP001501410"/>
    </source>
</evidence>
<evidence type="ECO:0000256" key="7">
    <source>
        <dbReference type="ARBA" id="ARBA00023136"/>
    </source>
</evidence>
<evidence type="ECO:0000256" key="9">
    <source>
        <dbReference type="SAM" id="Phobius"/>
    </source>
</evidence>
<dbReference type="EMBL" id="BAABEZ010000018">
    <property type="protein sequence ID" value="GAA4453015.1"/>
    <property type="molecule type" value="Genomic_DNA"/>
</dbReference>
<keyword evidence="5 9" id="KW-0812">Transmembrane</keyword>
<feature type="transmembrane region" description="Helical" evidence="9">
    <location>
        <begin position="13"/>
        <end position="34"/>
    </location>
</feature>
<reference evidence="12" key="1">
    <citation type="journal article" date="2019" name="Int. J. Syst. Evol. Microbiol.">
        <title>The Global Catalogue of Microorganisms (GCM) 10K type strain sequencing project: providing services to taxonomists for standard genome sequencing and annotation.</title>
        <authorList>
            <consortium name="The Broad Institute Genomics Platform"/>
            <consortium name="The Broad Institute Genome Sequencing Center for Infectious Disease"/>
            <person name="Wu L."/>
            <person name="Ma J."/>
        </authorList>
    </citation>
    <scope>NUCLEOTIDE SEQUENCE [LARGE SCALE GENOMIC DNA]</scope>
    <source>
        <strain evidence="12">JCM 31921</strain>
    </source>
</reference>
<feature type="transmembrane region" description="Helical" evidence="9">
    <location>
        <begin position="242"/>
        <end position="262"/>
    </location>
</feature>
<evidence type="ECO:0000259" key="10">
    <source>
        <dbReference type="Pfam" id="PF13231"/>
    </source>
</evidence>
<sequence>MNTFSTASASDKLWQKIFFALTALSLIAMPLLSIPHGMSGDEWSLIIYGHDIYDYFFKGSKVALDYDVQNWAQVAGLHYYGGLYDFVVTFLHKNLFSSMDELTFRHIVNSLLGAGLFIYTGLTAKQIGGWRTGVLAFIFIALSPRLLGESMNNPKDIPFAFASIMFLYYLLRFIDTFGQKKAQWKYTFLMGLGFGLAMGFRIGGILMIPYSVLFIGAFYLWNEPFRNKIKTAFGAGVKAIAIHLLVMTVVGYIVGIMFWPWALQDPLSRPLEALEAMTMREVPFRMLFDGAYIMNTEVPNTYTTQWIFISTPILILITFIGSLIFIPKMSTRYGRPAVLIGYFILIFPIAYAVYKHSTLHDTWRHFFFTYPGMVLISAMLCNYLLETYSGKKSMQYGIGAVIALGMLLPLAWIVRSYPNEYVYFNEFEGGVKNAVGRYDLDYYQNSGKQATEWIKANAKPSKGRIIVASNMSQIERYFAHDTDKFLGVYVRLNDRDTKDWDYYITYSRYISLEQLNAGTWPPANAVHKIEVDGAILSAVLERKTKLDMLGNQLMESQQLDSAFKVYEQAVKIDPSNDAVLIRFATLYAQRGNIPMALSTLDEAAKIDAGNPAVYNLQMQIYRAIGDNAKAMAAENRLRALMQ</sequence>
<dbReference type="PANTHER" id="PTHR33908">
    <property type="entry name" value="MANNOSYLTRANSFERASE YKCB-RELATED"/>
    <property type="match status" value="1"/>
</dbReference>
<feature type="transmembrane region" description="Helical" evidence="9">
    <location>
        <begin position="337"/>
        <end position="354"/>
    </location>
</feature>
<dbReference type="SUPFAM" id="SSF48452">
    <property type="entry name" value="TPR-like"/>
    <property type="match status" value="1"/>
</dbReference>
<keyword evidence="4" id="KW-0808">Transferase</keyword>